<name>A0A8J2NR96_9HEXA</name>
<evidence type="ECO:0000256" key="1">
    <source>
        <dbReference type="SAM" id="MobiDB-lite"/>
    </source>
</evidence>
<dbReference type="EMBL" id="CAJVCH010004945">
    <property type="protein sequence ID" value="CAG7655539.1"/>
    <property type="molecule type" value="Genomic_DNA"/>
</dbReference>
<feature type="region of interest" description="Disordered" evidence="1">
    <location>
        <begin position="42"/>
        <end position="69"/>
    </location>
</feature>
<evidence type="ECO:0000313" key="2">
    <source>
        <dbReference type="EMBL" id="CAG7655539.1"/>
    </source>
</evidence>
<keyword evidence="3" id="KW-1185">Reference proteome</keyword>
<protein>
    <submittedName>
        <fullName evidence="2">Uncharacterized protein</fullName>
    </submittedName>
</protein>
<comment type="caution">
    <text evidence="2">The sequence shown here is derived from an EMBL/GenBank/DDBJ whole genome shotgun (WGS) entry which is preliminary data.</text>
</comment>
<organism evidence="2 3">
    <name type="scientific">Allacma fusca</name>
    <dbReference type="NCBI Taxonomy" id="39272"/>
    <lineage>
        <taxon>Eukaryota</taxon>
        <taxon>Metazoa</taxon>
        <taxon>Ecdysozoa</taxon>
        <taxon>Arthropoda</taxon>
        <taxon>Hexapoda</taxon>
        <taxon>Collembola</taxon>
        <taxon>Symphypleona</taxon>
        <taxon>Sminthuridae</taxon>
        <taxon>Allacma</taxon>
    </lineage>
</organism>
<reference evidence="2" key="1">
    <citation type="submission" date="2021-06" db="EMBL/GenBank/DDBJ databases">
        <authorList>
            <person name="Hodson N. C."/>
            <person name="Mongue J. A."/>
            <person name="Jaron S. K."/>
        </authorList>
    </citation>
    <scope>NUCLEOTIDE SEQUENCE</scope>
</reference>
<dbReference type="AlphaFoldDB" id="A0A8J2NR96"/>
<sequence length="69" mass="7836">ECSPESLDSIWEFLYHGKVSVPPTCYDETLALVQRLNIKYFPRQQDPTDTAPEDPGPVPTSADQNPHRH</sequence>
<accession>A0A8J2NR96</accession>
<feature type="non-terminal residue" evidence="2">
    <location>
        <position position="1"/>
    </location>
</feature>
<dbReference type="Proteomes" id="UP000708208">
    <property type="component" value="Unassembled WGS sequence"/>
</dbReference>
<evidence type="ECO:0000313" key="3">
    <source>
        <dbReference type="Proteomes" id="UP000708208"/>
    </source>
</evidence>
<proteinExistence type="predicted"/>
<gene>
    <name evidence="2" type="ORF">AFUS01_LOCUS922</name>
</gene>